<keyword evidence="2" id="KW-0812">Transmembrane</keyword>
<evidence type="ECO:0000313" key="3">
    <source>
        <dbReference type="EMBL" id="TXC78981.1"/>
    </source>
</evidence>
<evidence type="ECO:0000256" key="1">
    <source>
        <dbReference type="SAM" id="Coils"/>
    </source>
</evidence>
<feature type="coiled-coil region" evidence="1">
    <location>
        <begin position="45"/>
        <end position="107"/>
    </location>
</feature>
<feature type="coiled-coil region" evidence="1">
    <location>
        <begin position="139"/>
        <end position="173"/>
    </location>
</feature>
<dbReference type="EMBL" id="VORB01000005">
    <property type="protein sequence ID" value="TXC78981.1"/>
    <property type="molecule type" value="Genomic_DNA"/>
</dbReference>
<gene>
    <name evidence="3" type="ORF">FRX97_07135</name>
</gene>
<keyword evidence="1" id="KW-0175">Coiled coil</keyword>
<feature type="transmembrane region" description="Helical" evidence="2">
    <location>
        <begin position="20"/>
        <end position="39"/>
    </location>
</feature>
<evidence type="ECO:0000313" key="4">
    <source>
        <dbReference type="Proteomes" id="UP000321168"/>
    </source>
</evidence>
<comment type="caution">
    <text evidence="3">The sequence shown here is derived from an EMBL/GenBank/DDBJ whole genome shotgun (WGS) entry which is preliminary data.</text>
</comment>
<proteinExistence type="predicted"/>
<dbReference type="RefSeq" id="WP_147014505.1">
    <property type="nucleotide sequence ID" value="NZ_VORB01000005.1"/>
</dbReference>
<dbReference type="PROSITE" id="PS51257">
    <property type="entry name" value="PROKAR_LIPOPROTEIN"/>
    <property type="match status" value="1"/>
</dbReference>
<sequence>MDKKGGNFNWKELPSREKLYLGIIAFLVIACGALSWMMFENRSTIEQINLYNENLAQDKNALNDELNEMLAQYNELETDNTELQEEIITQKEKIEELQDEIAKNKGNIALIRKYKREVTTLRTIMKGYVVTIDSLNTLNKTLITENTNIKQQLSSTQQEYNRLNSTAQELKGKVKKASILQTFNVLFEGIRLRNSGKQSETGRARRIEILKVCFTLGENITTAPGKKKIYIAVENSEGQVILPKQNGQDPDAPPVYTEMREVEYENEQMDVCIYANLNGEELPEGDYLVKIFEAGEQIGSARESFK</sequence>
<dbReference type="Proteomes" id="UP000321168">
    <property type="component" value="Unassembled WGS sequence"/>
</dbReference>
<protein>
    <submittedName>
        <fullName evidence="3">Uncharacterized protein</fullName>
    </submittedName>
</protein>
<accession>A0A5C6V2T2</accession>
<reference evidence="3 4" key="1">
    <citation type="submission" date="2019-08" db="EMBL/GenBank/DDBJ databases">
        <title>Genome of Luteibaculum oceani JCM 18817.</title>
        <authorList>
            <person name="Bowman J.P."/>
        </authorList>
    </citation>
    <scope>NUCLEOTIDE SEQUENCE [LARGE SCALE GENOMIC DNA]</scope>
    <source>
        <strain evidence="3 4">JCM 18817</strain>
    </source>
</reference>
<keyword evidence="2" id="KW-1133">Transmembrane helix</keyword>
<dbReference type="AlphaFoldDB" id="A0A5C6V2T2"/>
<keyword evidence="2" id="KW-0472">Membrane</keyword>
<evidence type="ECO:0000256" key="2">
    <source>
        <dbReference type="SAM" id="Phobius"/>
    </source>
</evidence>
<organism evidence="3 4">
    <name type="scientific">Luteibaculum oceani</name>
    <dbReference type="NCBI Taxonomy" id="1294296"/>
    <lineage>
        <taxon>Bacteria</taxon>
        <taxon>Pseudomonadati</taxon>
        <taxon>Bacteroidota</taxon>
        <taxon>Flavobacteriia</taxon>
        <taxon>Flavobacteriales</taxon>
        <taxon>Luteibaculaceae</taxon>
        <taxon>Luteibaculum</taxon>
    </lineage>
</organism>
<dbReference type="Gene3D" id="1.10.287.1490">
    <property type="match status" value="1"/>
</dbReference>
<name>A0A5C6V2T2_9FLAO</name>
<dbReference type="OrthoDB" id="1115172at2"/>
<keyword evidence="4" id="KW-1185">Reference proteome</keyword>